<protein>
    <submittedName>
        <fullName evidence="3">Uncharacterized protein</fullName>
    </submittedName>
</protein>
<feature type="transmembrane region" description="Helical" evidence="1">
    <location>
        <begin position="231"/>
        <end position="252"/>
    </location>
</feature>
<feature type="signal peptide" evidence="2">
    <location>
        <begin position="1"/>
        <end position="18"/>
    </location>
</feature>
<keyword evidence="2" id="KW-0732">Signal</keyword>
<evidence type="ECO:0000256" key="2">
    <source>
        <dbReference type="SAM" id="SignalP"/>
    </source>
</evidence>
<sequence>MFFLFILAILCISENVEEKDSSYEIMEHMRNGKKFSELVDASIFDSIPDFPSDRLLAILNNIEIPRRSCYNDILYKLQFDCEKANEEQQKILAIHFTQCYYNVTGKLDQFPVEVIDNLKTSMMSPSVYSVYTSMKTHWKNLCRFSKQSVFTAETSHSLFQLYQKMVESMNSMVSFKKQINETFQVLNNSFSNITIQLEETAKNIDEMFAMFESFTKYLDPIISFIKYASEALYQMKFFSLVIIITLFFAIYIPKMIIPVTLLTVIFCFIDHFLGNHISKWNNSLYRQIFYYIYALTCFSYPAYLIIKYIIKSIKFISSLMSSDVKERRIKKKKN</sequence>
<feature type="transmembrane region" description="Helical" evidence="1">
    <location>
        <begin position="290"/>
        <end position="310"/>
    </location>
</feature>
<keyword evidence="4" id="KW-1185">Reference proteome</keyword>
<evidence type="ECO:0000313" key="3">
    <source>
        <dbReference type="EMBL" id="KAK8860371.1"/>
    </source>
</evidence>
<dbReference type="PANTHER" id="PTHR33538">
    <property type="entry name" value="PROTEIN GAMETE EXPRESSED 1"/>
    <property type="match status" value="1"/>
</dbReference>
<comment type="caution">
    <text evidence="3">The sequence shown here is derived from an EMBL/GenBank/DDBJ whole genome shotgun (WGS) entry which is preliminary data.</text>
</comment>
<accession>A0ABR2IBM0</accession>
<name>A0ABR2IBM0_9EUKA</name>
<keyword evidence="1" id="KW-0472">Membrane</keyword>
<evidence type="ECO:0000256" key="1">
    <source>
        <dbReference type="SAM" id="Phobius"/>
    </source>
</evidence>
<proteinExistence type="predicted"/>
<evidence type="ECO:0000313" key="4">
    <source>
        <dbReference type="Proteomes" id="UP001470230"/>
    </source>
</evidence>
<reference evidence="3 4" key="1">
    <citation type="submission" date="2024-04" db="EMBL/GenBank/DDBJ databases">
        <title>Tritrichomonas musculus Genome.</title>
        <authorList>
            <person name="Alves-Ferreira E."/>
            <person name="Grigg M."/>
            <person name="Lorenzi H."/>
            <person name="Galac M."/>
        </authorList>
    </citation>
    <scope>NUCLEOTIDE SEQUENCE [LARGE SCALE GENOMIC DNA]</scope>
    <source>
        <strain evidence="3 4">EAF2021</strain>
    </source>
</reference>
<dbReference type="InterPro" id="IPR040346">
    <property type="entry name" value="GEX1/Brambleberry"/>
</dbReference>
<keyword evidence="1" id="KW-1133">Transmembrane helix</keyword>
<dbReference type="Proteomes" id="UP001470230">
    <property type="component" value="Unassembled WGS sequence"/>
</dbReference>
<organism evidence="3 4">
    <name type="scientific">Tritrichomonas musculus</name>
    <dbReference type="NCBI Taxonomy" id="1915356"/>
    <lineage>
        <taxon>Eukaryota</taxon>
        <taxon>Metamonada</taxon>
        <taxon>Parabasalia</taxon>
        <taxon>Tritrichomonadida</taxon>
        <taxon>Tritrichomonadidae</taxon>
        <taxon>Tritrichomonas</taxon>
    </lineage>
</organism>
<feature type="transmembrane region" description="Helical" evidence="1">
    <location>
        <begin position="259"/>
        <end position="278"/>
    </location>
</feature>
<gene>
    <name evidence="3" type="ORF">M9Y10_012035</name>
</gene>
<dbReference type="PANTHER" id="PTHR33538:SF2">
    <property type="entry name" value="PROTEIN GAMETE EXPRESSED 1"/>
    <property type="match status" value="1"/>
</dbReference>
<dbReference type="EMBL" id="JAPFFF010000018">
    <property type="protein sequence ID" value="KAK8860371.1"/>
    <property type="molecule type" value="Genomic_DNA"/>
</dbReference>
<keyword evidence="1" id="KW-0812">Transmembrane</keyword>
<feature type="chain" id="PRO_5045634369" evidence="2">
    <location>
        <begin position="19"/>
        <end position="334"/>
    </location>
</feature>